<evidence type="ECO:0000313" key="6">
    <source>
        <dbReference type="Proteomes" id="UP000540506"/>
    </source>
</evidence>
<dbReference type="SUPFAM" id="SSF52518">
    <property type="entry name" value="Thiamin diphosphate-binding fold (THDP-binding)"/>
    <property type="match status" value="2"/>
</dbReference>
<comment type="caution">
    <text evidence="5">The sequence shown here is derived from an EMBL/GenBank/DDBJ whole genome shotgun (WGS) entry which is preliminary data.</text>
</comment>
<comment type="similarity">
    <text evidence="1">Belongs to the TPP enzyme family.</text>
</comment>
<dbReference type="Proteomes" id="UP000540506">
    <property type="component" value="Unassembled WGS sequence"/>
</dbReference>
<dbReference type="SUPFAM" id="SSF52467">
    <property type="entry name" value="DHS-like NAD/FAD-binding domain"/>
    <property type="match status" value="1"/>
</dbReference>
<keyword evidence="2" id="KW-0786">Thiamine pyrophosphate</keyword>
<dbReference type="InterPro" id="IPR029061">
    <property type="entry name" value="THDP-binding"/>
</dbReference>
<dbReference type="InterPro" id="IPR045229">
    <property type="entry name" value="TPP_enz"/>
</dbReference>
<feature type="domain" description="Thiamine pyrophosphate enzyme N-terminal TPP-binding" evidence="4">
    <location>
        <begin position="6"/>
        <end position="112"/>
    </location>
</feature>
<dbReference type="GO" id="GO:0050660">
    <property type="term" value="F:flavin adenine dinucleotide binding"/>
    <property type="evidence" value="ECO:0007669"/>
    <property type="project" value="TreeGrafter"/>
</dbReference>
<dbReference type="GO" id="GO:0030976">
    <property type="term" value="F:thiamine pyrophosphate binding"/>
    <property type="evidence" value="ECO:0007669"/>
    <property type="project" value="InterPro"/>
</dbReference>
<evidence type="ECO:0000259" key="4">
    <source>
        <dbReference type="Pfam" id="PF02776"/>
    </source>
</evidence>
<dbReference type="GO" id="GO:0009097">
    <property type="term" value="P:isoleucine biosynthetic process"/>
    <property type="evidence" value="ECO:0007669"/>
    <property type="project" value="TreeGrafter"/>
</dbReference>
<dbReference type="CDD" id="cd07035">
    <property type="entry name" value="TPP_PYR_POX_like"/>
    <property type="match status" value="1"/>
</dbReference>
<evidence type="ECO:0000256" key="1">
    <source>
        <dbReference type="ARBA" id="ARBA00007812"/>
    </source>
</evidence>
<dbReference type="GO" id="GO:0005948">
    <property type="term" value="C:acetolactate synthase complex"/>
    <property type="evidence" value="ECO:0007669"/>
    <property type="project" value="TreeGrafter"/>
</dbReference>
<evidence type="ECO:0000256" key="2">
    <source>
        <dbReference type="ARBA" id="ARBA00023052"/>
    </source>
</evidence>
<protein>
    <submittedName>
        <fullName evidence="5">Acetolactate synthase-1/2/3 large subunit</fullName>
        <ecNumber evidence="5">2.2.1.6</ecNumber>
    </submittedName>
</protein>
<dbReference type="GO" id="GO:0000287">
    <property type="term" value="F:magnesium ion binding"/>
    <property type="evidence" value="ECO:0007669"/>
    <property type="project" value="UniProtKB-ARBA"/>
</dbReference>
<name>A0A7W7R985_KITKI</name>
<accession>A0A7W7R985</accession>
<dbReference type="AlphaFoldDB" id="A0A7W7R985"/>
<organism evidence="5 6">
    <name type="scientific">Kitasatospora kifunensis</name>
    <name type="common">Streptomyces kifunensis</name>
    <dbReference type="NCBI Taxonomy" id="58351"/>
    <lineage>
        <taxon>Bacteria</taxon>
        <taxon>Bacillati</taxon>
        <taxon>Actinomycetota</taxon>
        <taxon>Actinomycetes</taxon>
        <taxon>Kitasatosporales</taxon>
        <taxon>Streptomycetaceae</taxon>
        <taxon>Kitasatospora</taxon>
    </lineage>
</organism>
<dbReference type="RefSeq" id="WP_184944324.1">
    <property type="nucleotide sequence ID" value="NZ_JACHJV010000002.1"/>
</dbReference>
<gene>
    <name evidence="5" type="ORF">FHR34_006806</name>
</gene>
<dbReference type="InterPro" id="IPR011766">
    <property type="entry name" value="TPP_enzyme_TPP-bd"/>
</dbReference>
<dbReference type="GO" id="GO:0009099">
    <property type="term" value="P:L-valine biosynthetic process"/>
    <property type="evidence" value="ECO:0007669"/>
    <property type="project" value="TreeGrafter"/>
</dbReference>
<keyword evidence="5" id="KW-0808">Transferase</keyword>
<dbReference type="PANTHER" id="PTHR18968">
    <property type="entry name" value="THIAMINE PYROPHOSPHATE ENZYMES"/>
    <property type="match status" value="1"/>
</dbReference>
<dbReference type="Gene3D" id="3.40.50.1220">
    <property type="entry name" value="TPP-binding domain"/>
    <property type="match status" value="1"/>
</dbReference>
<reference evidence="5 6" key="1">
    <citation type="submission" date="2020-08" db="EMBL/GenBank/DDBJ databases">
        <title>Sequencing the genomes of 1000 actinobacteria strains.</title>
        <authorList>
            <person name="Klenk H.-P."/>
        </authorList>
    </citation>
    <scope>NUCLEOTIDE SEQUENCE [LARGE SCALE GENOMIC DNA]</scope>
    <source>
        <strain evidence="5 6">DSM 41654</strain>
    </source>
</reference>
<dbReference type="EMBL" id="JACHJV010000002">
    <property type="protein sequence ID" value="MBB4927711.1"/>
    <property type="molecule type" value="Genomic_DNA"/>
</dbReference>
<evidence type="ECO:0000259" key="3">
    <source>
        <dbReference type="Pfam" id="PF02775"/>
    </source>
</evidence>
<feature type="domain" description="Thiamine pyrophosphate enzyme TPP-binding" evidence="3">
    <location>
        <begin position="421"/>
        <end position="579"/>
    </location>
</feature>
<dbReference type="Gene3D" id="3.40.50.970">
    <property type="match status" value="2"/>
</dbReference>
<dbReference type="GO" id="GO:0003984">
    <property type="term" value="F:acetolactate synthase activity"/>
    <property type="evidence" value="ECO:0007669"/>
    <property type="project" value="UniProtKB-EC"/>
</dbReference>
<dbReference type="Pfam" id="PF02775">
    <property type="entry name" value="TPP_enzyme_C"/>
    <property type="match status" value="1"/>
</dbReference>
<dbReference type="PANTHER" id="PTHR18968:SF13">
    <property type="entry name" value="ACETOLACTATE SYNTHASE CATALYTIC SUBUNIT, MITOCHONDRIAL"/>
    <property type="match status" value="1"/>
</dbReference>
<sequence>MTEYFSDAIVRFLHQQEIDYVSFNPGASFRGVHDSLVHEGHAEIAPEIVMACHEEIAVAIAHGYYKASSRHMAVFTHANVGLLHATMAIFNAWCDRIPLFVLGGNGPLDADQRRPWIDWIHTSQHIESVVKDYVKWCDQPTSQRATMESLYRAFKLMDTPMRAPVFVAMDFELQEQPLAADVRLLPRSAARPTTLPPLDQAAAAELAAQLRDAQLPVLLVDFAGQDARTVQPLIDLAERLGLAVVDRGNRLNFPTTHELNLSLVGGELLRDADLVVALEVQDLASGLGSFLELDEDGRPANGATVVVIGSTDLLTSKWAADYQRFLPVDRSVAADPFTTITALSEQVAQESFSTAEFLARRDARTKRLAAAHATARAGWACDAEQAKAAPVIQVSAAVAEIHRAVRDEPWVLANTGSVTIDGWVKRLWPLERPLSYLGLNGGGGLGYGPGASVGAALAHRDTGRLCIDLQADGDFLYTPSALWTLGAYDLPLLVIVMNNRLYLNSTQHAARIADARGRDVGRSRIATGFDANPVDFVAMARAYNVHALPRVESIEQVAPTVRAAIARIKECGKPVLVEILME</sequence>
<keyword evidence="6" id="KW-1185">Reference proteome</keyword>
<evidence type="ECO:0000313" key="5">
    <source>
        <dbReference type="EMBL" id="MBB4927711.1"/>
    </source>
</evidence>
<dbReference type="EC" id="2.2.1.6" evidence="5"/>
<dbReference type="Pfam" id="PF02776">
    <property type="entry name" value="TPP_enzyme_N"/>
    <property type="match status" value="1"/>
</dbReference>
<proteinExistence type="inferred from homology"/>
<dbReference type="InterPro" id="IPR012001">
    <property type="entry name" value="Thiamin_PyroP_enz_TPP-bd_dom"/>
</dbReference>
<dbReference type="InterPro" id="IPR029035">
    <property type="entry name" value="DHS-like_NAD/FAD-binding_dom"/>
</dbReference>